<dbReference type="InterPro" id="IPR050833">
    <property type="entry name" value="Poly_Biosynth_Transport"/>
</dbReference>
<feature type="transmembrane region" description="Helical" evidence="7">
    <location>
        <begin position="179"/>
        <end position="200"/>
    </location>
</feature>
<evidence type="ECO:0000256" key="3">
    <source>
        <dbReference type="ARBA" id="ARBA00022692"/>
    </source>
</evidence>
<proteinExistence type="predicted"/>
<evidence type="ECO:0000256" key="5">
    <source>
        <dbReference type="ARBA" id="ARBA00023136"/>
    </source>
</evidence>
<evidence type="ECO:0000256" key="1">
    <source>
        <dbReference type="ARBA" id="ARBA00004651"/>
    </source>
</evidence>
<feature type="transmembrane region" description="Helical" evidence="7">
    <location>
        <begin position="467"/>
        <end position="488"/>
    </location>
</feature>
<protein>
    <recommendedName>
        <fullName evidence="10">O-antigen/teichoic acid export membrane protein</fullName>
    </recommendedName>
</protein>
<evidence type="ECO:0000256" key="4">
    <source>
        <dbReference type="ARBA" id="ARBA00022989"/>
    </source>
</evidence>
<keyword evidence="4 7" id="KW-1133">Transmembrane helix</keyword>
<keyword evidence="3 7" id="KW-0812">Transmembrane</keyword>
<dbReference type="Proteomes" id="UP000603200">
    <property type="component" value="Unassembled WGS sequence"/>
</dbReference>
<dbReference type="InterPro" id="IPR002528">
    <property type="entry name" value="MATE_fam"/>
</dbReference>
<evidence type="ECO:0000313" key="8">
    <source>
        <dbReference type="EMBL" id="GIE21997.1"/>
    </source>
</evidence>
<evidence type="ECO:0000256" key="7">
    <source>
        <dbReference type="SAM" id="Phobius"/>
    </source>
</evidence>
<dbReference type="EMBL" id="BOMN01000064">
    <property type="protein sequence ID" value="GIE21997.1"/>
    <property type="molecule type" value="Genomic_DNA"/>
</dbReference>
<dbReference type="PANTHER" id="PTHR30250:SF11">
    <property type="entry name" value="O-ANTIGEN TRANSPORTER-RELATED"/>
    <property type="match status" value="1"/>
</dbReference>
<feature type="transmembrane region" description="Helical" evidence="7">
    <location>
        <begin position="345"/>
        <end position="366"/>
    </location>
</feature>
<feature type="transmembrane region" description="Helical" evidence="7">
    <location>
        <begin position="83"/>
        <end position="105"/>
    </location>
</feature>
<feature type="transmembrane region" description="Helical" evidence="7">
    <location>
        <begin position="409"/>
        <end position="428"/>
    </location>
</feature>
<comment type="subcellular location">
    <subcellularLocation>
        <location evidence="1">Cell membrane</location>
        <topology evidence="1">Multi-pass membrane protein</topology>
    </subcellularLocation>
</comment>
<feature type="transmembrane region" description="Helical" evidence="7">
    <location>
        <begin position="15"/>
        <end position="40"/>
    </location>
</feature>
<feature type="transmembrane region" description="Helical" evidence="7">
    <location>
        <begin position="125"/>
        <end position="143"/>
    </location>
</feature>
<reference evidence="8 9" key="1">
    <citation type="submission" date="2021-01" db="EMBL/GenBank/DDBJ databases">
        <title>Whole genome shotgun sequence of Actinoplanes humidus NBRC 14915.</title>
        <authorList>
            <person name="Komaki H."/>
            <person name="Tamura T."/>
        </authorList>
    </citation>
    <scope>NUCLEOTIDE SEQUENCE [LARGE SCALE GENOMIC DNA]</scope>
    <source>
        <strain evidence="8 9">NBRC 14915</strain>
    </source>
</reference>
<evidence type="ECO:0000313" key="9">
    <source>
        <dbReference type="Proteomes" id="UP000603200"/>
    </source>
</evidence>
<gene>
    <name evidence="8" type="ORF">Ahu01nite_050990</name>
</gene>
<evidence type="ECO:0000256" key="2">
    <source>
        <dbReference type="ARBA" id="ARBA00022475"/>
    </source>
</evidence>
<feature type="transmembrane region" description="Helical" evidence="7">
    <location>
        <begin position="378"/>
        <end position="402"/>
    </location>
</feature>
<dbReference type="PANTHER" id="PTHR30250">
    <property type="entry name" value="PST FAMILY PREDICTED COLANIC ACID TRANSPORTER"/>
    <property type="match status" value="1"/>
</dbReference>
<keyword evidence="5 7" id="KW-0472">Membrane</keyword>
<comment type="caution">
    <text evidence="8">The sequence shown here is derived from an EMBL/GenBank/DDBJ whole genome shotgun (WGS) entry which is preliminary data.</text>
</comment>
<feature type="transmembrane region" description="Helical" evidence="7">
    <location>
        <begin position="150"/>
        <end position="173"/>
    </location>
</feature>
<feature type="transmembrane region" description="Helical" evidence="7">
    <location>
        <begin position="434"/>
        <end position="455"/>
    </location>
</feature>
<keyword evidence="9" id="KW-1185">Reference proteome</keyword>
<organism evidence="8 9">
    <name type="scientific">Winogradskya humida</name>
    <dbReference type="NCBI Taxonomy" id="113566"/>
    <lineage>
        <taxon>Bacteria</taxon>
        <taxon>Bacillati</taxon>
        <taxon>Actinomycetota</taxon>
        <taxon>Actinomycetes</taxon>
        <taxon>Micromonosporales</taxon>
        <taxon>Micromonosporaceae</taxon>
        <taxon>Winogradskya</taxon>
    </lineage>
</organism>
<evidence type="ECO:0000256" key="6">
    <source>
        <dbReference type="SAM" id="MobiDB-lite"/>
    </source>
</evidence>
<evidence type="ECO:0008006" key="10">
    <source>
        <dbReference type="Google" id="ProtNLM"/>
    </source>
</evidence>
<keyword evidence="2" id="KW-1003">Cell membrane</keyword>
<accession>A0ABQ3ZV15</accession>
<sequence>MTATSEVRQSTRSGAIGLIGAAANGAFGFVLTTVIVRTFGADGSGALFSVIGLVTIVGAVCCLGADTGLMWAIPRSPQKSEALLPVALLPTVGLSVVVAAIGLAAADPISRALLDDPDGAGLIRLAFVGVPVIVASTVLLAAVRATRPVAVYAGVQFLFVPIARPALMIAAVLAGGGVLLGFAGWLLPIAAALIIAIALIGKPRKSNNSTGGTRGRGRLESRARGPLGENEARGLGRLGSEARGPLGENEARGLDRAAWRLFWGFALPRAASVAIDASSMWVGVLLTGALSTQAEAGVFAAVGRYALAGLLIMQGLRVAIAPQLSRLLGVGRRREAAEVYRRTTLWIVVLSWPAYALLAVFAPGFLELFGREFRAGAGPMAVLAVAMLVNVGVGLVQTVLLMSGNSRGHLLACVAGLALNVVGCVVLVPGHGALGAAIAWSSGIVVENVVAAVLARRALGEALFGRTEIVSAVGVLGATGAAALIGTLVAGRGLGGLAVALAVIVAGCLALLADGRVRAALKTVRTQLR</sequence>
<dbReference type="Pfam" id="PF01554">
    <property type="entry name" value="MatE"/>
    <property type="match status" value="1"/>
</dbReference>
<feature type="transmembrane region" description="Helical" evidence="7">
    <location>
        <begin position="494"/>
        <end position="513"/>
    </location>
</feature>
<dbReference type="RefSeq" id="WP_203839101.1">
    <property type="nucleotide sequence ID" value="NZ_BAAATV010000002.1"/>
</dbReference>
<feature type="transmembrane region" description="Helical" evidence="7">
    <location>
        <begin position="46"/>
        <end position="71"/>
    </location>
</feature>
<feature type="region of interest" description="Disordered" evidence="6">
    <location>
        <begin position="206"/>
        <end position="244"/>
    </location>
</feature>
<name>A0ABQ3ZV15_9ACTN</name>